<dbReference type="InterPro" id="IPR036890">
    <property type="entry name" value="HATPase_C_sf"/>
</dbReference>
<dbReference type="Pfam" id="PF13185">
    <property type="entry name" value="GAF_2"/>
    <property type="match status" value="1"/>
</dbReference>
<dbReference type="Gene3D" id="3.30.450.40">
    <property type="match status" value="1"/>
</dbReference>
<dbReference type="GO" id="GO:0000155">
    <property type="term" value="F:phosphorelay sensor kinase activity"/>
    <property type="evidence" value="ECO:0007669"/>
    <property type="project" value="InterPro"/>
</dbReference>
<keyword evidence="10" id="KW-1185">Reference proteome</keyword>
<dbReference type="Gene3D" id="3.30.565.10">
    <property type="entry name" value="Histidine kinase-like ATPase, C-terminal domain"/>
    <property type="match status" value="1"/>
</dbReference>
<organism evidence="9 10">
    <name type="scientific">Hyalangium minutum</name>
    <dbReference type="NCBI Taxonomy" id="394096"/>
    <lineage>
        <taxon>Bacteria</taxon>
        <taxon>Pseudomonadati</taxon>
        <taxon>Myxococcota</taxon>
        <taxon>Myxococcia</taxon>
        <taxon>Myxococcales</taxon>
        <taxon>Cystobacterineae</taxon>
        <taxon>Archangiaceae</taxon>
        <taxon>Hyalangium</taxon>
    </lineage>
</organism>
<dbReference type="AlphaFoldDB" id="A0A085W3W4"/>
<keyword evidence="7" id="KW-0812">Transmembrane</keyword>
<protein>
    <recommendedName>
        <fullName evidence="2">histidine kinase</fullName>
        <ecNumber evidence="2">2.7.13.3</ecNumber>
    </recommendedName>
</protein>
<dbReference type="PANTHER" id="PTHR43711:SF1">
    <property type="entry name" value="HISTIDINE KINASE 1"/>
    <property type="match status" value="1"/>
</dbReference>
<dbReference type="SUPFAM" id="SSF47384">
    <property type="entry name" value="Homodimeric domain of signal transducing histidine kinase"/>
    <property type="match status" value="1"/>
</dbReference>
<dbReference type="SUPFAM" id="SSF55781">
    <property type="entry name" value="GAF domain-like"/>
    <property type="match status" value="1"/>
</dbReference>
<dbReference type="InterPro" id="IPR013656">
    <property type="entry name" value="PAS_4"/>
</dbReference>
<dbReference type="FunFam" id="3.30.565.10:FF:000006">
    <property type="entry name" value="Sensor histidine kinase WalK"/>
    <property type="match status" value="1"/>
</dbReference>
<dbReference type="EC" id="2.7.13.3" evidence="2"/>
<reference evidence="9 10" key="1">
    <citation type="submission" date="2014-04" db="EMBL/GenBank/DDBJ databases">
        <title>Genome assembly of Hyalangium minutum DSM 14724.</title>
        <authorList>
            <person name="Sharma G."/>
            <person name="Subramanian S."/>
        </authorList>
    </citation>
    <scope>NUCLEOTIDE SEQUENCE [LARGE SCALE GENOMIC DNA]</scope>
    <source>
        <strain evidence="9 10">DSM 14724</strain>
    </source>
</reference>
<feature type="transmembrane region" description="Helical" evidence="7">
    <location>
        <begin position="196"/>
        <end position="215"/>
    </location>
</feature>
<evidence type="ECO:0000259" key="8">
    <source>
        <dbReference type="PROSITE" id="PS50109"/>
    </source>
</evidence>
<dbReference type="Gene3D" id="1.10.287.130">
    <property type="match status" value="1"/>
</dbReference>
<dbReference type="Proteomes" id="UP000028725">
    <property type="component" value="Unassembled WGS sequence"/>
</dbReference>
<dbReference type="InterPro" id="IPR004358">
    <property type="entry name" value="Sig_transdc_His_kin-like_C"/>
</dbReference>
<evidence type="ECO:0000313" key="9">
    <source>
        <dbReference type="EMBL" id="KFE62377.1"/>
    </source>
</evidence>
<dbReference type="Pfam" id="PF00512">
    <property type="entry name" value="HisKA"/>
    <property type="match status" value="1"/>
</dbReference>
<dbReference type="SMART" id="SM00387">
    <property type="entry name" value="HATPase_c"/>
    <property type="match status" value="1"/>
</dbReference>
<feature type="transmembrane region" description="Helical" evidence="7">
    <location>
        <begin position="97"/>
        <end position="117"/>
    </location>
</feature>
<keyword evidence="3" id="KW-0597">Phosphoprotein</keyword>
<dbReference type="SMART" id="SM00065">
    <property type="entry name" value="GAF"/>
    <property type="match status" value="1"/>
</dbReference>
<dbReference type="PRINTS" id="PR00344">
    <property type="entry name" value="BCTRLSENSOR"/>
</dbReference>
<proteinExistence type="predicted"/>
<dbReference type="Gene3D" id="3.30.450.20">
    <property type="entry name" value="PAS domain"/>
    <property type="match status" value="1"/>
</dbReference>
<dbReference type="InterPro" id="IPR036097">
    <property type="entry name" value="HisK_dim/P_sf"/>
</dbReference>
<feature type="transmembrane region" description="Helical" evidence="7">
    <location>
        <begin position="129"/>
        <end position="151"/>
    </location>
</feature>
<evidence type="ECO:0000256" key="4">
    <source>
        <dbReference type="ARBA" id="ARBA00022679"/>
    </source>
</evidence>
<feature type="domain" description="Histidine kinase" evidence="8">
    <location>
        <begin position="566"/>
        <end position="781"/>
    </location>
</feature>
<dbReference type="NCBIfam" id="TIGR00229">
    <property type="entry name" value="sensory_box"/>
    <property type="match status" value="1"/>
</dbReference>
<dbReference type="CDD" id="cd00130">
    <property type="entry name" value="PAS"/>
    <property type="match status" value="1"/>
</dbReference>
<dbReference type="InterPro" id="IPR003018">
    <property type="entry name" value="GAF"/>
</dbReference>
<evidence type="ECO:0000256" key="1">
    <source>
        <dbReference type="ARBA" id="ARBA00000085"/>
    </source>
</evidence>
<dbReference type="SMART" id="SM00388">
    <property type="entry name" value="HisKA"/>
    <property type="match status" value="1"/>
</dbReference>
<dbReference type="InterPro" id="IPR003594">
    <property type="entry name" value="HATPase_dom"/>
</dbReference>
<dbReference type="Pfam" id="PF08448">
    <property type="entry name" value="PAS_4"/>
    <property type="match status" value="1"/>
</dbReference>
<accession>A0A085W3W4</accession>
<evidence type="ECO:0000256" key="7">
    <source>
        <dbReference type="SAM" id="Phobius"/>
    </source>
</evidence>
<comment type="catalytic activity">
    <reaction evidence="1">
        <text>ATP + protein L-histidine = ADP + protein N-phospho-L-histidine.</text>
        <dbReference type="EC" id="2.7.13.3"/>
    </reaction>
</comment>
<dbReference type="PROSITE" id="PS50109">
    <property type="entry name" value="HIS_KIN"/>
    <property type="match status" value="1"/>
</dbReference>
<dbReference type="InterPro" id="IPR000014">
    <property type="entry name" value="PAS"/>
</dbReference>
<dbReference type="InterPro" id="IPR029016">
    <property type="entry name" value="GAF-like_dom_sf"/>
</dbReference>
<feature type="transmembrane region" description="Helical" evidence="7">
    <location>
        <begin position="72"/>
        <end position="91"/>
    </location>
</feature>
<evidence type="ECO:0000313" key="10">
    <source>
        <dbReference type="Proteomes" id="UP000028725"/>
    </source>
</evidence>
<evidence type="ECO:0000256" key="3">
    <source>
        <dbReference type="ARBA" id="ARBA00022553"/>
    </source>
</evidence>
<dbReference type="PANTHER" id="PTHR43711">
    <property type="entry name" value="TWO-COMPONENT HISTIDINE KINASE"/>
    <property type="match status" value="1"/>
</dbReference>
<dbReference type="Pfam" id="PF02518">
    <property type="entry name" value="HATPase_c"/>
    <property type="match status" value="1"/>
</dbReference>
<keyword evidence="5" id="KW-0418">Kinase</keyword>
<keyword evidence="4" id="KW-0808">Transferase</keyword>
<feature type="transmembrane region" description="Helical" evidence="7">
    <location>
        <begin position="163"/>
        <end position="184"/>
    </location>
</feature>
<dbReference type="EMBL" id="JMCB01000022">
    <property type="protein sequence ID" value="KFE62377.1"/>
    <property type="molecule type" value="Genomic_DNA"/>
</dbReference>
<sequence>MTGRRPFPLSALLCVALPALASFVLLRWLGGIQWPYPPLHSSFETAGGLTALAMAAVLLWRRRYARYAPHLLWVATSLICMGLLDVTHSWVNPGPAFFWSRLLPNLLGGLVMLLAWAPEPWTQRHAGPIPLVVGLLTLPLCAALVALPHAWTPGFDSEGAYLPWAKLLNITGGLTFFGAAAFFLRRHRRRGEAEDLVFANQCLLFAMAGVLFGLSHLWDPLWWLFHLLRLLAYLVVLSHVVRVNLRLQAAVESGLTERLERSEGQLRLMADALPVLISFVRWEDGRYVYAYANRGYMEWFRLKREEVEGRPVREVVGDAAYEGVRPLLDRAMAGESFTFERTQPYTRSAPRHVRASYIPQRDARGKVEGVVALVTDITSEQRTRQWAERLQAVTSALSQALTPADVARVSLRELAGANGGADSGSFYVLEAEGGSLRLLQAEGLPETVTAGFARVPLEAEVPVARVIREARPEWLSSREELLAHAPGTEAAVRANSNHSWAALPLLGRKGPLGALMLGFRHEHTLDEEERAFLLAMGQQAAYALERAGLYEAERAAVQVREDFLSVAGHELRTPLTSLMLQLRMLERSLSPETREQSGRRLDVIRRQVARLEALVASLLDVGRLSAGRLELELSEVDMGALLREVLERLGDLFERAGCPVEVEAEPEVRGRWDSGRLDQVMVNLLTNAAKYGAGQPVHVRVEREGDSARLTVRDEGIGIAPEVLPRIFGRFERGVSERQYGGLGLGLYISRELARAMGGEVRVHSRLGEGATFTLELPLAPQRT</sequence>
<gene>
    <name evidence="9" type="ORF">DB31_4087</name>
</gene>
<dbReference type="RefSeq" id="WP_052420578.1">
    <property type="nucleotide sequence ID" value="NZ_JMCB01000022.1"/>
</dbReference>
<comment type="caution">
    <text evidence="9">The sequence shown here is derived from an EMBL/GenBank/DDBJ whole genome shotgun (WGS) entry which is preliminary data.</text>
</comment>
<dbReference type="InterPro" id="IPR003661">
    <property type="entry name" value="HisK_dim/P_dom"/>
</dbReference>
<dbReference type="SUPFAM" id="SSF55785">
    <property type="entry name" value="PYP-like sensor domain (PAS domain)"/>
    <property type="match status" value="1"/>
</dbReference>
<keyword evidence="6" id="KW-0902">Two-component regulatory system</keyword>
<dbReference type="InterPro" id="IPR035965">
    <property type="entry name" value="PAS-like_dom_sf"/>
</dbReference>
<evidence type="ECO:0000256" key="5">
    <source>
        <dbReference type="ARBA" id="ARBA00022777"/>
    </source>
</evidence>
<evidence type="ECO:0000256" key="2">
    <source>
        <dbReference type="ARBA" id="ARBA00012438"/>
    </source>
</evidence>
<dbReference type="SUPFAM" id="SSF55874">
    <property type="entry name" value="ATPase domain of HSP90 chaperone/DNA topoisomerase II/histidine kinase"/>
    <property type="match status" value="1"/>
</dbReference>
<evidence type="ECO:0000256" key="6">
    <source>
        <dbReference type="ARBA" id="ARBA00023012"/>
    </source>
</evidence>
<dbReference type="InterPro" id="IPR050736">
    <property type="entry name" value="Sensor_HK_Regulatory"/>
</dbReference>
<dbReference type="InterPro" id="IPR005467">
    <property type="entry name" value="His_kinase_dom"/>
</dbReference>
<dbReference type="OrthoDB" id="5524356at2"/>
<dbReference type="CDD" id="cd00082">
    <property type="entry name" value="HisKA"/>
    <property type="match status" value="1"/>
</dbReference>
<keyword evidence="7" id="KW-0472">Membrane</keyword>
<feature type="transmembrane region" description="Helical" evidence="7">
    <location>
        <begin position="45"/>
        <end position="60"/>
    </location>
</feature>
<name>A0A085W3W4_9BACT</name>
<keyword evidence="7" id="KW-1133">Transmembrane helix</keyword>
<dbReference type="STRING" id="394096.DB31_4087"/>